<organism evidence="2">
    <name type="scientific">Salmonella enterica subsp. enterica serovar Agona</name>
    <dbReference type="NCBI Taxonomy" id="58095"/>
    <lineage>
        <taxon>Bacteria</taxon>
        <taxon>Pseudomonadati</taxon>
        <taxon>Pseudomonadota</taxon>
        <taxon>Gammaproteobacteria</taxon>
        <taxon>Enterobacterales</taxon>
        <taxon>Enterobacteriaceae</taxon>
        <taxon>Salmonella</taxon>
    </lineage>
</organism>
<sequence>MQKQALAMAWQGRGCPGGIIFHSDQGTQYCSLPYRILAAQYGMMLSMSRSGNCWDNALQNDCSAV</sequence>
<dbReference type="Pfam" id="PF00665">
    <property type="entry name" value="rve"/>
    <property type="match status" value="1"/>
</dbReference>
<dbReference type="GO" id="GO:0015074">
    <property type="term" value="P:DNA integration"/>
    <property type="evidence" value="ECO:0007669"/>
    <property type="project" value="InterPro"/>
</dbReference>
<dbReference type="InterPro" id="IPR036397">
    <property type="entry name" value="RNaseH_sf"/>
</dbReference>
<dbReference type="PANTHER" id="PTHR46889:SF4">
    <property type="entry name" value="TRANSPOSASE INSO FOR INSERTION SEQUENCE ELEMENT IS911B-RELATED"/>
    <property type="match status" value="1"/>
</dbReference>
<feature type="domain" description="Integrase catalytic" evidence="1">
    <location>
        <begin position="4"/>
        <end position="53"/>
    </location>
</feature>
<evidence type="ECO:0000313" key="3">
    <source>
        <dbReference type="EMBL" id="EBR0144950.1"/>
    </source>
</evidence>
<reference evidence="2" key="1">
    <citation type="submission" date="2018-06" db="EMBL/GenBank/DDBJ databases">
        <authorList>
            <person name="Ashton P.M."/>
            <person name="Dallman T."/>
            <person name="Nair S."/>
            <person name="De Pinna E."/>
            <person name="Peters T."/>
            <person name="Grant K."/>
        </authorList>
    </citation>
    <scope>NUCLEOTIDE SEQUENCE</scope>
    <source>
        <strain evidence="2">428140</strain>
    </source>
</reference>
<dbReference type="SUPFAM" id="SSF53098">
    <property type="entry name" value="Ribonuclease H-like"/>
    <property type="match status" value="1"/>
</dbReference>
<protein>
    <recommendedName>
        <fullName evidence="1">Integrase catalytic domain-containing protein</fullName>
    </recommendedName>
</protein>
<dbReference type="InterPro" id="IPR050900">
    <property type="entry name" value="Transposase_IS3/IS150/IS904"/>
</dbReference>
<evidence type="ECO:0000313" key="2">
    <source>
        <dbReference type="EMBL" id="EBR0144906.1"/>
    </source>
</evidence>
<dbReference type="EMBL" id="AAGQWK010000056">
    <property type="protein sequence ID" value="EBR0144906.1"/>
    <property type="molecule type" value="Genomic_DNA"/>
</dbReference>
<name>A0A5U6P0A9_SALET</name>
<evidence type="ECO:0000259" key="1">
    <source>
        <dbReference type="Pfam" id="PF00665"/>
    </source>
</evidence>
<dbReference type="AlphaFoldDB" id="A0A5U6P0A9"/>
<dbReference type="InterPro" id="IPR012337">
    <property type="entry name" value="RNaseH-like_sf"/>
</dbReference>
<proteinExistence type="predicted"/>
<dbReference type="PANTHER" id="PTHR46889">
    <property type="entry name" value="TRANSPOSASE INSF FOR INSERTION SEQUENCE IS3B-RELATED"/>
    <property type="match status" value="1"/>
</dbReference>
<dbReference type="InterPro" id="IPR001584">
    <property type="entry name" value="Integrase_cat-core"/>
</dbReference>
<dbReference type="Gene3D" id="3.30.420.10">
    <property type="entry name" value="Ribonuclease H-like superfamily/Ribonuclease H"/>
    <property type="match status" value="1"/>
</dbReference>
<gene>
    <name evidence="2" type="ORF">DNV88_25770</name>
    <name evidence="3" type="ORF">DNV88_26020</name>
</gene>
<accession>A0A5U6P0A9</accession>
<dbReference type="EMBL" id="AAGQWK010000071">
    <property type="protein sequence ID" value="EBR0144950.1"/>
    <property type="molecule type" value="Genomic_DNA"/>
</dbReference>
<comment type="caution">
    <text evidence="2">The sequence shown here is derived from an EMBL/GenBank/DDBJ whole genome shotgun (WGS) entry which is preliminary data.</text>
</comment>
<dbReference type="GO" id="GO:0003676">
    <property type="term" value="F:nucleic acid binding"/>
    <property type="evidence" value="ECO:0007669"/>
    <property type="project" value="InterPro"/>
</dbReference>